<dbReference type="EMBL" id="RZIG01000002">
    <property type="protein sequence ID" value="RYJ10530.1"/>
    <property type="molecule type" value="Genomic_DNA"/>
</dbReference>
<proteinExistence type="predicted"/>
<evidence type="ECO:0000313" key="2">
    <source>
        <dbReference type="EMBL" id="RYJ10530.1"/>
    </source>
</evidence>
<feature type="region of interest" description="Disordered" evidence="1">
    <location>
        <begin position="77"/>
        <end position="107"/>
    </location>
</feature>
<sequence length="107" mass="11891">MNKRYSGDWMVLADDRILEFLNEEEAASPSEMVKSGVVRYSNGYVSQRCQKLVEHGLLKRFGSGVYAITDRGEGYLRGEIDTSEDAPDEVESSVDDGPTASENHEQA</sequence>
<organism evidence="2 3">
    <name type="scientific">Haloarcula hispanica</name>
    <dbReference type="NCBI Taxonomy" id="51589"/>
    <lineage>
        <taxon>Archaea</taxon>
        <taxon>Methanobacteriati</taxon>
        <taxon>Methanobacteriota</taxon>
        <taxon>Stenosarchaea group</taxon>
        <taxon>Halobacteria</taxon>
        <taxon>Halobacteriales</taxon>
        <taxon>Haloarculaceae</taxon>
        <taxon>Haloarcula</taxon>
    </lineage>
</organism>
<dbReference type="Gene3D" id="1.10.10.10">
    <property type="entry name" value="Winged helix-like DNA-binding domain superfamily/Winged helix DNA-binding domain"/>
    <property type="match status" value="1"/>
</dbReference>
<gene>
    <name evidence="2" type="ORF">ELS20_11355</name>
</gene>
<accession>A0A482T697</accession>
<evidence type="ECO:0000313" key="3">
    <source>
        <dbReference type="Proteomes" id="UP000293535"/>
    </source>
</evidence>
<name>A0A482T697_HALHI</name>
<comment type="caution">
    <text evidence="2">The sequence shown here is derived from an EMBL/GenBank/DDBJ whole genome shotgun (WGS) entry which is preliminary data.</text>
</comment>
<protein>
    <submittedName>
        <fullName evidence="2">MarR family transcriptional regulator</fullName>
    </submittedName>
</protein>
<feature type="compositionally biased region" description="Acidic residues" evidence="1">
    <location>
        <begin position="81"/>
        <end position="94"/>
    </location>
</feature>
<dbReference type="InterPro" id="IPR036390">
    <property type="entry name" value="WH_DNA-bd_sf"/>
</dbReference>
<reference evidence="2 3" key="1">
    <citation type="submission" date="2018-12" db="EMBL/GenBank/DDBJ databases">
        <title>Draft genome sequence of Haloarcula hispinica strain 18.1, an halophilic archaeon isolated from Chott El Jerid of Southern Tunisia.</title>
        <authorList>
            <person name="Najjari A."/>
            <person name="Ben Dhia O."/>
            <person name="Ferjani R."/>
            <person name="Mahjoubi M."/>
            <person name="Sghaier H."/>
            <person name="Elshahed M."/>
            <person name="Ouzari H.I."/>
            <person name="Cherid A."/>
            <person name="Youssef N."/>
        </authorList>
    </citation>
    <scope>NUCLEOTIDE SEQUENCE [LARGE SCALE GENOMIC DNA]</scope>
    <source>
        <strain evidence="2 3">18.1</strain>
    </source>
</reference>
<dbReference type="InterPro" id="IPR036388">
    <property type="entry name" value="WH-like_DNA-bd_sf"/>
</dbReference>
<dbReference type="Proteomes" id="UP000293535">
    <property type="component" value="Unassembled WGS sequence"/>
</dbReference>
<dbReference type="SUPFAM" id="SSF46785">
    <property type="entry name" value="Winged helix' DNA-binding domain"/>
    <property type="match status" value="1"/>
</dbReference>
<dbReference type="AlphaFoldDB" id="A0A482T697"/>
<evidence type="ECO:0000256" key="1">
    <source>
        <dbReference type="SAM" id="MobiDB-lite"/>
    </source>
</evidence>